<dbReference type="Gene3D" id="3.30.70.330">
    <property type="match status" value="1"/>
</dbReference>
<dbReference type="Gene3D" id="3.10.450.50">
    <property type="match status" value="1"/>
</dbReference>
<evidence type="ECO:0000313" key="7">
    <source>
        <dbReference type="Proteomes" id="UP001443914"/>
    </source>
</evidence>
<gene>
    <name evidence="6" type="ORF">RND81_05G215000</name>
</gene>
<reference evidence="6" key="1">
    <citation type="submission" date="2024-03" db="EMBL/GenBank/DDBJ databases">
        <title>WGS assembly of Saponaria officinalis var. Norfolk2.</title>
        <authorList>
            <person name="Jenkins J."/>
            <person name="Shu S."/>
            <person name="Grimwood J."/>
            <person name="Barry K."/>
            <person name="Goodstein D."/>
            <person name="Schmutz J."/>
            <person name="Leebens-Mack J."/>
            <person name="Osbourn A."/>
        </authorList>
    </citation>
    <scope>NUCLEOTIDE SEQUENCE [LARGE SCALE GENOMIC DNA]</scope>
    <source>
        <strain evidence="6">JIC</strain>
    </source>
</reference>
<accession>A0AAW1KVJ4</accession>
<protein>
    <recommendedName>
        <fullName evidence="8">G3BP-like protein</fullName>
    </recommendedName>
</protein>
<dbReference type="InterPro" id="IPR032710">
    <property type="entry name" value="NTF2-like_dom_sf"/>
</dbReference>
<comment type="caution">
    <text evidence="6">The sequence shown here is derived from an EMBL/GenBank/DDBJ whole genome shotgun (WGS) entry which is preliminary data.</text>
</comment>
<dbReference type="SUPFAM" id="SSF54427">
    <property type="entry name" value="NTF2-like"/>
    <property type="match status" value="1"/>
</dbReference>
<evidence type="ECO:0000256" key="1">
    <source>
        <dbReference type="ARBA" id="ARBA00022884"/>
    </source>
</evidence>
<keyword evidence="1 2" id="KW-0694">RNA-binding</keyword>
<proteinExistence type="predicted"/>
<evidence type="ECO:0000256" key="2">
    <source>
        <dbReference type="PROSITE-ProRule" id="PRU00176"/>
    </source>
</evidence>
<evidence type="ECO:0000313" key="6">
    <source>
        <dbReference type="EMBL" id="KAK9726437.1"/>
    </source>
</evidence>
<dbReference type="InterPro" id="IPR035979">
    <property type="entry name" value="RBD_domain_sf"/>
</dbReference>
<dbReference type="CDD" id="cd00590">
    <property type="entry name" value="RRM_SF"/>
    <property type="match status" value="1"/>
</dbReference>
<dbReference type="Pfam" id="PF00076">
    <property type="entry name" value="RRM_1"/>
    <property type="match status" value="1"/>
</dbReference>
<feature type="region of interest" description="Disordered" evidence="3">
    <location>
        <begin position="224"/>
        <end position="253"/>
    </location>
</feature>
<dbReference type="InterPro" id="IPR039539">
    <property type="entry name" value="Ras_GTPase_bind_prot"/>
</dbReference>
<feature type="compositionally biased region" description="Acidic residues" evidence="3">
    <location>
        <begin position="238"/>
        <end position="247"/>
    </location>
</feature>
<dbReference type="InterPro" id="IPR012677">
    <property type="entry name" value="Nucleotide-bd_a/b_plait_sf"/>
</dbReference>
<dbReference type="PANTHER" id="PTHR10693:SF29">
    <property type="entry name" value="GB|AAD20086.1"/>
    <property type="match status" value="1"/>
</dbReference>
<keyword evidence="7" id="KW-1185">Reference proteome</keyword>
<dbReference type="GO" id="GO:0005829">
    <property type="term" value="C:cytosol"/>
    <property type="evidence" value="ECO:0007669"/>
    <property type="project" value="TreeGrafter"/>
</dbReference>
<sequence length="470" mass="51514">MAASNISAFEVGSYFINQFYQVLSETPEYSHRFYNDSSTLTRVDGDDSQTVSTMLDIHSLLTSLGVTKVEVTQLNVQNSLNGGILLIVSGVIRSRNFYGKRKFTQAIFLAPQDKGFFVLNDILQFQDEEVINQHPVPELPDIAVDSEVHAYNPQVEQPVSYYELEEETREYVNSLHIEDDSPIDKYSLPDEYQQEELQSETVIREASLEQSSSLESVVNHVADSVPEPTLAPPPADEPAAELADESAVEPAGQPSKLSYASILQASKGQPSHSFVPRQTAVRQSVPPPAPPEQRTQASAQLLNPSASSFVPEAAATGTDDGSYQEVELTSVYVRSLPLHVTNADLEKEFKNFGKIKPNGVFIRNKTEIGVCFAFVEFEDMSGVHNAINASPIEILGRQVYIEERRASSTNSTRGGEAGVEAEAVTRTKHQGDVAVLEGTASSSAPTNNATEEAFMWIRGRSAGAFFRLVC</sequence>
<dbReference type="PROSITE" id="PS50177">
    <property type="entry name" value="NTF2_DOMAIN"/>
    <property type="match status" value="1"/>
</dbReference>
<evidence type="ECO:0008006" key="8">
    <source>
        <dbReference type="Google" id="ProtNLM"/>
    </source>
</evidence>
<dbReference type="GO" id="GO:0003729">
    <property type="term" value="F:mRNA binding"/>
    <property type="evidence" value="ECO:0007669"/>
    <property type="project" value="TreeGrafter"/>
</dbReference>
<dbReference type="SUPFAM" id="SSF54928">
    <property type="entry name" value="RNA-binding domain, RBD"/>
    <property type="match status" value="1"/>
</dbReference>
<evidence type="ECO:0000259" key="4">
    <source>
        <dbReference type="PROSITE" id="PS50102"/>
    </source>
</evidence>
<feature type="domain" description="NTF2" evidence="5">
    <location>
        <begin position="11"/>
        <end position="125"/>
    </location>
</feature>
<dbReference type="SMART" id="SM00360">
    <property type="entry name" value="RRM"/>
    <property type="match status" value="1"/>
</dbReference>
<evidence type="ECO:0000259" key="5">
    <source>
        <dbReference type="PROSITE" id="PS50177"/>
    </source>
</evidence>
<dbReference type="PROSITE" id="PS50102">
    <property type="entry name" value="RRM"/>
    <property type="match status" value="1"/>
</dbReference>
<dbReference type="InterPro" id="IPR002075">
    <property type="entry name" value="NTF2_dom"/>
</dbReference>
<dbReference type="Pfam" id="PF02136">
    <property type="entry name" value="NTF2"/>
    <property type="match status" value="1"/>
</dbReference>
<dbReference type="InterPro" id="IPR018222">
    <property type="entry name" value="Nuclear_transport_factor_2_euk"/>
</dbReference>
<dbReference type="AlphaFoldDB" id="A0AAW1KVJ4"/>
<dbReference type="GO" id="GO:1990904">
    <property type="term" value="C:ribonucleoprotein complex"/>
    <property type="evidence" value="ECO:0007669"/>
    <property type="project" value="TreeGrafter"/>
</dbReference>
<feature type="region of interest" description="Disordered" evidence="3">
    <location>
        <begin position="268"/>
        <end position="297"/>
    </location>
</feature>
<name>A0AAW1KVJ4_SAPOF</name>
<dbReference type="PANTHER" id="PTHR10693">
    <property type="entry name" value="RAS GTPASE-ACTIVATING PROTEIN-BINDING PROTEIN"/>
    <property type="match status" value="1"/>
</dbReference>
<feature type="domain" description="RRM" evidence="4">
    <location>
        <begin position="329"/>
        <end position="406"/>
    </location>
</feature>
<dbReference type="Proteomes" id="UP001443914">
    <property type="component" value="Unassembled WGS sequence"/>
</dbReference>
<dbReference type="CDD" id="cd00780">
    <property type="entry name" value="NTF2"/>
    <property type="match status" value="1"/>
</dbReference>
<dbReference type="EMBL" id="JBDFQZ010000005">
    <property type="protein sequence ID" value="KAK9726437.1"/>
    <property type="molecule type" value="Genomic_DNA"/>
</dbReference>
<dbReference type="InterPro" id="IPR000504">
    <property type="entry name" value="RRM_dom"/>
</dbReference>
<evidence type="ECO:0000256" key="3">
    <source>
        <dbReference type="SAM" id="MobiDB-lite"/>
    </source>
</evidence>
<organism evidence="6 7">
    <name type="scientific">Saponaria officinalis</name>
    <name type="common">Common soapwort</name>
    <name type="synonym">Lychnis saponaria</name>
    <dbReference type="NCBI Taxonomy" id="3572"/>
    <lineage>
        <taxon>Eukaryota</taxon>
        <taxon>Viridiplantae</taxon>
        <taxon>Streptophyta</taxon>
        <taxon>Embryophyta</taxon>
        <taxon>Tracheophyta</taxon>
        <taxon>Spermatophyta</taxon>
        <taxon>Magnoliopsida</taxon>
        <taxon>eudicotyledons</taxon>
        <taxon>Gunneridae</taxon>
        <taxon>Pentapetalae</taxon>
        <taxon>Caryophyllales</taxon>
        <taxon>Caryophyllaceae</taxon>
        <taxon>Caryophylleae</taxon>
        <taxon>Saponaria</taxon>
    </lineage>
</organism>